<organism evidence="2 3">
    <name type="scientific">Thermogemmatispora aurantia</name>
    <dbReference type="NCBI Taxonomy" id="2045279"/>
    <lineage>
        <taxon>Bacteria</taxon>
        <taxon>Bacillati</taxon>
        <taxon>Chloroflexota</taxon>
        <taxon>Ktedonobacteria</taxon>
        <taxon>Thermogemmatisporales</taxon>
        <taxon>Thermogemmatisporaceae</taxon>
        <taxon>Thermogemmatispora</taxon>
    </lineage>
</organism>
<evidence type="ECO:0000313" key="3">
    <source>
        <dbReference type="Proteomes" id="UP000334820"/>
    </source>
</evidence>
<comment type="caution">
    <text evidence="2">The sequence shown here is derived from an EMBL/GenBank/DDBJ whole genome shotgun (WGS) entry which is preliminary data.</text>
</comment>
<dbReference type="EMBL" id="BKZV01000001">
    <property type="protein sequence ID" value="GER81784.1"/>
    <property type="molecule type" value="Genomic_DNA"/>
</dbReference>
<accession>A0A5J4JWC9</accession>
<proteinExistence type="predicted"/>
<feature type="region of interest" description="Disordered" evidence="1">
    <location>
        <begin position="21"/>
        <end position="44"/>
    </location>
</feature>
<evidence type="ECO:0000256" key="1">
    <source>
        <dbReference type="SAM" id="MobiDB-lite"/>
    </source>
</evidence>
<keyword evidence="3" id="KW-1185">Reference proteome</keyword>
<gene>
    <name evidence="2" type="ORF">KTAU_04220</name>
</gene>
<feature type="compositionally biased region" description="Basic and acidic residues" evidence="1">
    <location>
        <begin position="23"/>
        <end position="41"/>
    </location>
</feature>
<dbReference type="AlphaFoldDB" id="A0A5J4JWC9"/>
<sequence>MAPKFRQGLEGSAWHLVAASAGHDGKSIADRDQTSPERDRLAGQPGRVAVTIPALVMVVDSAHHDLGGLQTAQE</sequence>
<evidence type="ECO:0000313" key="2">
    <source>
        <dbReference type="EMBL" id="GER81784.1"/>
    </source>
</evidence>
<reference evidence="2 3" key="1">
    <citation type="journal article" date="2019" name="Int. J. Syst. Evol. Microbiol.">
        <title>Thermogemmatispora aurantia sp. nov. and Thermogemmatispora argillosa sp. nov., within the class Ktedonobacteria, and emended description of the genus Thermogemmatispora.</title>
        <authorList>
            <person name="Zheng Y."/>
            <person name="Wang C.M."/>
            <person name="Sakai Y."/>
            <person name="Abe K."/>
            <person name="Yokota A."/>
            <person name="Yabe S."/>
        </authorList>
    </citation>
    <scope>NUCLEOTIDE SEQUENCE [LARGE SCALE GENOMIC DNA]</scope>
    <source>
        <strain evidence="2 3">A1-2</strain>
    </source>
</reference>
<name>A0A5J4JWC9_9CHLR</name>
<protein>
    <submittedName>
        <fullName evidence="2">Uncharacterized protein</fullName>
    </submittedName>
</protein>
<dbReference type="Proteomes" id="UP000334820">
    <property type="component" value="Unassembled WGS sequence"/>
</dbReference>